<proteinExistence type="predicted"/>
<sequence>LSPHRDKKQEKDGEREESCPWALLEIISHSSEASLSQKGTCESLTFQIFAKFLGTADTVAIMHDVTTMFPCGVGVSKVIGTIFHILAVSPHHLWQTPNRTSKAFLSTRFSGQIFYLLVVLPTDSPI</sequence>
<comment type="caution">
    <text evidence="1">The sequence shown here is derived from an EMBL/GenBank/DDBJ whole genome shotgun (WGS) entry which is preliminary data.</text>
</comment>
<protein>
    <submittedName>
        <fullName evidence="1">Uncharacterized protein</fullName>
    </submittedName>
</protein>
<evidence type="ECO:0000313" key="2">
    <source>
        <dbReference type="Proteomes" id="UP001434883"/>
    </source>
</evidence>
<dbReference type="Proteomes" id="UP001434883">
    <property type="component" value="Unassembled WGS sequence"/>
</dbReference>
<evidence type="ECO:0000313" key="1">
    <source>
        <dbReference type="EMBL" id="MEQ2209213.1"/>
    </source>
</evidence>
<accession>A0ABV0RNU4</accession>
<gene>
    <name evidence="1" type="ORF">XENOCAPTIV_026690</name>
</gene>
<organism evidence="1 2">
    <name type="scientific">Xenoophorus captivus</name>
    <dbReference type="NCBI Taxonomy" id="1517983"/>
    <lineage>
        <taxon>Eukaryota</taxon>
        <taxon>Metazoa</taxon>
        <taxon>Chordata</taxon>
        <taxon>Craniata</taxon>
        <taxon>Vertebrata</taxon>
        <taxon>Euteleostomi</taxon>
        <taxon>Actinopterygii</taxon>
        <taxon>Neopterygii</taxon>
        <taxon>Teleostei</taxon>
        <taxon>Neoteleostei</taxon>
        <taxon>Acanthomorphata</taxon>
        <taxon>Ovalentaria</taxon>
        <taxon>Atherinomorphae</taxon>
        <taxon>Cyprinodontiformes</taxon>
        <taxon>Goodeidae</taxon>
        <taxon>Xenoophorus</taxon>
    </lineage>
</organism>
<name>A0ABV0RNU4_9TELE</name>
<feature type="non-terminal residue" evidence="1">
    <location>
        <position position="1"/>
    </location>
</feature>
<dbReference type="EMBL" id="JAHRIN010051083">
    <property type="protein sequence ID" value="MEQ2209213.1"/>
    <property type="molecule type" value="Genomic_DNA"/>
</dbReference>
<reference evidence="1 2" key="1">
    <citation type="submission" date="2021-06" db="EMBL/GenBank/DDBJ databases">
        <authorList>
            <person name="Palmer J.M."/>
        </authorList>
    </citation>
    <scope>NUCLEOTIDE SEQUENCE [LARGE SCALE GENOMIC DNA]</scope>
    <source>
        <strain evidence="1 2">XC_2019</strain>
        <tissue evidence="1">Muscle</tissue>
    </source>
</reference>
<keyword evidence="2" id="KW-1185">Reference proteome</keyword>